<feature type="coiled-coil region" evidence="1">
    <location>
        <begin position="33"/>
        <end position="60"/>
    </location>
</feature>
<accession>A0A6C0ACI6</accession>
<sequence>MSIQDKLDHLLDPQRNIIFPGDDAEFRGIITKVDDLNRDNSMTKEESNNLTNKLNELLNRNIFMPPDDEELKKLFNDILGNRLNTDILRKQPIKPIPQQSESQYELHQLDPFFPDPINYNDKEEGVHYIIKKKRNNKKKIVSGSLFRTFKRNNRLPEYLSGLLCTINNIQNIMGGEWGYRLYFDDQFLKRDQVFKKPIGEESSYSYKGEFNDQDINKWMTLFEGRDEGEIFNIFLSQLNNLDYVELFNVKLKTESLKDDNGYPVGLIGTNYRFHASLDQTKDLVYMIDADISLSHEHAKMWKSFENSSKSITYLFIPNYKPPTHALTQYPFSIIAYFWGIKPSKYRVHYSFDDIFTYFLEFNDNETNFLDRTKSSSLKQKGSYGSDEIILTDLIFGGFKNKDLQPLAIKFDFNPLLLFYSMYVSLMDSDKKENFNKILSDSFIEFQSKIKDEKNIRWNVKDLQKFLFGEGDNKFCCLLPLFNSIPNKKSTKYFYMSYISTLYDMVESKVDTEYNFRDSYYLTLIKYMKKYSDNKMTNEQLNKVLFNHVFSQMDGWSPSQSRIILPNNTDYLFNRYYNSHPVYGIEGRAMQEVWGFIISVINKSINLCDDNIKKIHLTFFDEYAYPRNFFFEPYWGFATNKDFEKCVANKALNLIGGYGGYSGYGSVGTNPSINCESPEYNVKIKQMEEVYYIYKNKLQSILMNNNVESKDFASLIPKEELKEEEANGIKLDPELQLTNTILLQLLNEIELKEEEYSLLSKIYGATLDPRFHSTTWKLLECIINIDGKNNFFMMDSGNSLSLKEYGEPSYPWDDDIDIGYADDENYTELKDLMRKCLDSNLVVGVYKKLRENIGDGKWHTSDNMRTIILKDKSEVDNFNPENIWFIKVSLKRGNYEKIKKKIGLTKNYSFGDSVYSAEPWIDIMPYIKTDGKLVNKNPEPLKLRTQFVLENDKFKINDIELTIPTNIIDALNKYKPESAYTKKTVIYSHINKDSFGAEYTSDEMRLFMIEYIKRHGLALKDMMKRISCDDFTQSMSGGSVNFYNKYKKYKAKYFELKKRQTDK</sequence>
<protein>
    <submittedName>
        <fullName evidence="2">Uncharacterized protein</fullName>
    </submittedName>
</protein>
<organism evidence="2">
    <name type="scientific">viral metagenome</name>
    <dbReference type="NCBI Taxonomy" id="1070528"/>
    <lineage>
        <taxon>unclassified sequences</taxon>
        <taxon>metagenomes</taxon>
        <taxon>organismal metagenomes</taxon>
    </lineage>
</organism>
<evidence type="ECO:0000256" key="1">
    <source>
        <dbReference type="SAM" id="Coils"/>
    </source>
</evidence>
<name>A0A6C0ACI6_9ZZZZ</name>
<dbReference type="AlphaFoldDB" id="A0A6C0ACI6"/>
<keyword evidence="1" id="KW-0175">Coiled coil</keyword>
<proteinExistence type="predicted"/>
<evidence type="ECO:0000313" key="2">
    <source>
        <dbReference type="EMBL" id="QHS77404.1"/>
    </source>
</evidence>
<dbReference type="EMBL" id="MN740547">
    <property type="protein sequence ID" value="QHS77404.1"/>
    <property type="molecule type" value="Genomic_DNA"/>
</dbReference>
<reference evidence="2" key="1">
    <citation type="journal article" date="2020" name="Nature">
        <title>Giant virus diversity and host interactions through global metagenomics.</title>
        <authorList>
            <person name="Schulz F."/>
            <person name="Roux S."/>
            <person name="Paez-Espino D."/>
            <person name="Jungbluth S."/>
            <person name="Walsh D.A."/>
            <person name="Denef V.J."/>
            <person name="McMahon K.D."/>
            <person name="Konstantinidis K.T."/>
            <person name="Eloe-Fadrosh E.A."/>
            <person name="Kyrpides N.C."/>
            <person name="Woyke T."/>
        </authorList>
    </citation>
    <scope>NUCLEOTIDE SEQUENCE</scope>
    <source>
        <strain evidence="2">GVMAG-S-1004661-13</strain>
    </source>
</reference>